<dbReference type="SUPFAM" id="SSF53383">
    <property type="entry name" value="PLP-dependent transferases"/>
    <property type="match status" value="1"/>
</dbReference>
<protein>
    <recommendedName>
        <fullName evidence="2">Aminotransferase class V domain-containing protein</fullName>
    </recommendedName>
</protein>
<proteinExistence type="predicted"/>
<dbReference type="PANTHER" id="PTHR43092">
    <property type="entry name" value="L-CYSTEINE DESULFHYDRASE"/>
    <property type="match status" value="1"/>
</dbReference>
<feature type="domain" description="Aminotransferase class V" evidence="2">
    <location>
        <begin position="26"/>
        <end position="346"/>
    </location>
</feature>
<evidence type="ECO:0000259" key="2">
    <source>
        <dbReference type="Pfam" id="PF00266"/>
    </source>
</evidence>
<keyword evidence="1" id="KW-0663">Pyridoxal phosphate</keyword>
<dbReference type="Gene3D" id="3.40.640.10">
    <property type="entry name" value="Type I PLP-dependent aspartate aminotransferase-like (Major domain)"/>
    <property type="match status" value="1"/>
</dbReference>
<dbReference type="Gene3D" id="3.90.1150.10">
    <property type="entry name" value="Aspartate Aminotransferase, domain 1"/>
    <property type="match status" value="1"/>
</dbReference>
<dbReference type="InterPro" id="IPR015421">
    <property type="entry name" value="PyrdxlP-dep_Trfase_major"/>
</dbReference>
<dbReference type="InterPro" id="IPR015422">
    <property type="entry name" value="PyrdxlP-dep_Trfase_small"/>
</dbReference>
<organism evidence="3">
    <name type="scientific">viral metagenome</name>
    <dbReference type="NCBI Taxonomy" id="1070528"/>
    <lineage>
        <taxon>unclassified sequences</taxon>
        <taxon>metagenomes</taxon>
        <taxon>organismal metagenomes</taxon>
    </lineage>
</organism>
<name>A0A6C0CSJ9_9ZZZZ</name>
<dbReference type="Pfam" id="PF00266">
    <property type="entry name" value="Aminotran_5"/>
    <property type="match status" value="1"/>
</dbReference>
<accession>A0A6C0CSJ9</accession>
<reference evidence="3" key="1">
    <citation type="journal article" date="2020" name="Nature">
        <title>Giant virus diversity and host interactions through global metagenomics.</title>
        <authorList>
            <person name="Schulz F."/>
            <person name="Roux S."/>
            <person name="Paez-Espino D."/>
            <person name="Jungbluth S."/>
            <person name="Walsh D.A."/>
            <person name="Denef V.J."/>
            <person name="McMahon K.D."/>
            <person name="Konstantinidis K.T."/>
            <person name="Eloe-Fadrosh E.A."/>
            <person name="Kyrpides N.C."/>
            <person name="Woyke T."/>
        </authorList>
    </citation>
    <scope>NUCLEOTIDE SEQUENCE</scope>
    <source>
        <strain evidence="3">GVMAG-M-3300021964-36</strain>
    </source>
</reference>
<evidence type="ECO:0000256" key="1">
    <source>
        <dbReference type="ARBA" id="ARBA00022898"/>
    </source>
</evidence>
<sequence length="411" mass="47145">MEYFQIDKSIINFNCSYGTVPKMVKDYQEKLLGECESNPYEWFTKTYREKLDTVRDRLASFLHCQKQDLVFVDNTSSGANSVFNSFSFHKDSAIIILDIAYGLILNLANKMNKLTGCHIHTVTIDIRAINYLPNQIENTIEMLEKKGYHVDLVCCDHIASCPGILLPIQEVAKACLLKNVPLLVDAAHAIGQVEINLGELGKHGVRYWVTDCHKWFFSPKGAALLWVHKDKQETVFPVIDCATIGTKGCITEKNSLQLSEFESRFLYLGTKDYTPWLSVHKAIYFVELMGGYSYITQRNREFTLKAQEKLCLSLNTQSPFHNDTIVSMINVRLPESVSNRLIATRLMKALRELYKTYVVIYEYPSGSSNFYLRLCTQLFIQNEDIDFLLRAIQVLLPLLIDKTKYLNSSNY</sequence>
<dbReference type="InterPro" id="IPR000192">
    <property type="entry name" value="Aminotrans_V_dom"/>
</dbReference>
<dbReference type="InterPro" id="IPR015424">
    <property type="entry name" value="PyrdxlP-dep_Trfase"/>
</dbReference>
<dbReference type="EMBL" id="MN739487">
    <property type="protein sequence ID" value="QHT07826.1"/>
    <property type="molecule type" value="Genomic_DNA"/>
</dbReference>
<evidence type="ECO:0000313" key="3">
    <source>
        <dbReference type="EMBL" id="QHT07826.1"/>
    </source>
</evidence>
<dbReference type="AlphaFoldDB" id="A0A6C0CSJ9"/>
<dbReference type="PANTHER" id="PTHR43092:SF2">
    <property type="entry name" value="HERCYNYLCYSTEINE SULFOXIDE LYASE"/>
    <property type="match status" value="1"/>
</dbReference>